<dbReference type="InterPro" id="IPR050645">
    <property type="entry name" value="Histidine_acid_phosphatase"/>
</dbReference>
<dbReference type="InterPro" id="IPR033379">
    <property type="entry name" value="Acid_Pase_AS"/>
</dbReference>
<evidence type="ECO:0000256" key="2">
    <source>
        <dbReference type="ARBA" id="ARBA00005375"/>
    </source>
</evidence>
<keyword evidence="4" id="KW-1185">Reference proteome</keyword>
<dbReference type="Gene3D" id="3.40.50.1240">
    <property type="entry name" value="Phosphoglycerate mutase-like"/>
    <property type="match status" value="1"/>
</dbReference>
<dbReference type="Proteomes" id="UP000280834">
    <property type="component" value="Unassembled WGS sequence"/>
</dbReference>
<dbReference type="Pfam" id="PF00328">
    <property type="entry name" value="His_Phos_2"/>
    <property type="match status" value="1"/>
</dbReference>
<proteinExistence type="inferred from homology"/>
<reference evidence="3 4" key="1">
    <citation type="submission" date="2018-11" db="EMBL/GenBank/DDBJ databases">
        <authorList>
            <consortium name="Pathogen Informatics"/>
        </authorList>
    </citation>
    <scope>NUCLEOTIDE SEQUENCE [LARGE SCALE GENOMIC DNA]</scope>
</reference>
<name>A0A3P7TF86_9BILA</name>
<dbReference type="GO" id="GO:0003993">
    <property type="term" value="F:acid phosphatase activity"/>
    <property type="evidence" value="ECO:0007669"/>
    <property type="project" value="UniProtKB-EC"/>
</dbReference>
<evidence type="ECO:0008006" key="5">
    <source>
        <dbReference type="Google" id="ProtNLM"/>
    </source>
</evidence>
<evidence type="ECO:0000256" key="1">
    <source>
        <dbReference type="ARBA" id="ARBA00000032"/>
    </source>
</evidence>
<dbReference type="PANTHER" id="PTHR11567">
    <property type="entry name" value="ACID PHOSPHATASE-RELATED"/>
    <property type="match status" value="1"/>
</dbReference>
<sequence>MHRFHNISVGTKVEARKMFLYSAHDSTLLSLQHALNISNGLLVPYSACLIMELYKTENETTLKVSFTISFHNEAMHKLTNVKYICPASFGIFLSSSDRTSSFVSFNKSLSIRNKIKGLFYLNNALQLQILYKNETENANAYELFVPNCSVPCKLNQLIKLSAPTILDSVDDLNKVNMA</sequence>
<evidence type="ECO:0000313" key="4">
    <source>
        <dbReference type="Proteomes" id="UP000280834"/>
    </source>
</evidence>
<protein>
    <recommendedName>
        <fullName evidence="5">Acid phosphatase</fullName>
    </recommendedName>
</protein>
<dbReference type="InterPro" id="IPR000560">
    <property type="entry name" value="His_Pase_clade-2"/>
</dbReference>
<dbReference type="PANTHER" id="PTHR11567:SF210">
    <property type="entry name" value="ACID PHOSPHATASE 5-RELATED"/>
    <property type="match status" value="1"/>
</dbReference>
<evidence type="ECO:0000313" key="3">
    <source>
        <dbReference type="EMBL" id="VDO07667.1"/>
    </source>
</evidence>
<organism evidence="3 4">
    <name type="scientific">Brugia timori</name>
    <dbReference type="NCBI Taxonomy" id="42155"/>
    <lineage>
        <taxon>Eukaryota</taxon>
        <taxon>Metazoa</taxon>
        <taxon>Ecdysozoa</taxon>
        <taxon>Nematoda</taxon>
        <taxon>Chromadorea</taxon>
        <taxon>Rhabditida</taxon>
        <taxon>Spirurina</taxon>
        <taxon>Spiruromorpha</taxon>
        <taxon>Filarioidea</taxon>
        <taxon>Onchocercidae</taxon>
        <taxon>Brugia</taxon>
    </lineage>
</organism>
<dbReference type="SUPFAM" id="SSF53254">
    <property type="entry name" value="Phosphoglycerate mutase-like"/>
    <property type="match status" value="1"/>
</dbReference>
<comment type="catalytic activity">
    <reaction evidence="1">
        <text>a phosphate monoester + H2O = an alcohol + phosphate</text>
        <dbReference type="Rhea" id="RHEA:15017"/>
        <dbReference type="ChEBI" id="CHEBI:15377"/>
        <dbReference type="ChEBI" id="CHEBI:30879"/>
        <dbReference type="ChEBI" id="CHEBI:43474"/>
        <dbReference type="ChEBI" id="CHEBI:67140"/>
        <dbReference type="EC" id="3.1.3.2"/>
    </reaction>
</comment>
<dbReference type="PROSITE" id="PS00778">
    <property type="entry name" value="HIS_ACID_PHOSPHAT_2"/>
    <property type="match status" value="1"/>
</dbReference>
<comment type="similarity">
    <text evidence="2">Belongs to the histidine acid phosphatase family.</text>
</comment>
<gene>
    <name evidence="3" type="ORF">BTMF_LOCUS437</name>
</gene>
<dbReference type="EMBL" id="UZAG01000227">
    <property type="protein sequence ID" value="VDO07667.1"/>
    <property type="molecule type" value="Genomic_DNA"/>
</dbReference>
<dbReference type="InterPro" id="IPR029033">
    <property type="entry name" value="His_PPase_superfam"/>
</dbReference>
<accession>A0A3P7TF86</accession>
<dbReference type="AlphaFoldDB" id="A0A3P7TF86"/>